<dbReference type="OrthoDB" id="2789670at2759"/>
<dbReference type="InterPro" id="IPR036396">
    <property type="entry name" value="Cyt_P450_sf"/>
</dbReference>
<evidence type="ECO:0000256" key="4">
    <source>
        <dbReference type="ARBA" id="ARBA00022617"/>
    </source>
</evidence>
<dbReference type="SUPFAM" id="SSF48264">
    <property type="entry name" value="Cytochrome P450"/>
    <property type="match status" value="1"/>
</dbReference>
<protein>
    <submittedName>
        <fullName evidence="9">Cytochrome P450</fullName>
    </submittedName>
</protein>
<keyword evidence="6" id="KW-0560">Oxidoreductase</keyword>
<dbReference type="Gene3D" id="1.10.630.10">
    <property type="entry name" value="Cytochrome P450"/>
    <property type="match status" value="2"/>
</dbReference>
<dbReference type="AlphaFoldDB" id="A0A165UW21"/>
<evidence type="ECO:0000256" key="2">
    <source>
        <dbReference type="ARBA" id="ARBA00005179"/>
    </source>
</evidence>
<comment type="similarity">
    <text evidence="3">Belongs to the cytochrome P450 family.</text>
</comment>
<evidence type="ECO:0000256" key="5">
    <source>
        <dbReference type="ARBA" id="ARBA00022723"/>
    </source>
</evidence>
<dbReference type="InterPro" id="IPR050364">
    <property type="entry name" value="Cytochrome_P450_fung"/>
</dbReference>
<evidence type="ECO:0000256" key="8">
    <source>
        <dbReference type="ARBA" id="ARBA00023033"/>
    </source>
</evidence>
<dbReference type="PANTHER" id="PTHR46300:SF7">
    <property type="entry name" value="P450, PUTATIVE (EUROFUNG)-RELATED"/>
    <property type="match status" value="1"/>
</dbReference>
<dbReference type="EMBL" id="KV425556">
    <property type="protein sequence ID" value="KZT28782.1"/>
    <property type="molecule type" value="Genomic_DNA"/>
</dbReference>
<keyword evidence="5" id="KW-0479">Metal-binding</keyword>
<evidence type="ECO:0000313" key="10">
    <source>
        <dbReference type="Proteomes" id="UP000076761"/>
    </source>
</evidence>
<dbReference type="PANTHER" id="PTHR46300">
    <property type="entry name" value="P450, PUTATIVE (EUROFUNG)-RELATED-RELATED"/>
    <property type="match status" value="1"/>
</dbReference>
<dbReference type="GO" id="GO:0005506">
    <property type="term" value="F:iron ion binding"/>
    <property type="evidence" value="ECO:0007669"/>
    <property type="project" value="InterPro"/>
</dbReference>
<comment type="pathway">
    <text evidence="2">Secondary metabolite biosynthesis.</text>
</comment>
<name>A0A165UW21_9AGAM</name>
<gene>
    <name evidence="9" type="ORF">NEOLEDRAFT_1175626</name>
</gene>
<keyword evidence="4" id="KW-0349">Heme</keyword>
<dbReference type="InterPro" id="IPR001128">
    <property type="entry name" value="Cyt_P450"/>
</dbReference>
<evidence type="ECO:0000256" key="6">
    <source>
        <dbReference type="ARBA" id="ARBA00023002"/>
    </source>
</evidence>
<dbReference type="InterPro" id="IPR002401">
    <property type="entry name" value="Cyt_P450_E_grp-I"/>
</dbReference>
<dbReference type="Pfam" id="PF00067">
    <property type="entry name" value="p450"/>
    <property type="match status" value="1"/>
</dbReference>
<dbReference type="GO" id="GO:0016705">
    <property type="term" value="F:oxidoreductase activity, acting on paired donors, with incorporation or reduction of molecular oxygen"/>
    <property type="evidence" value="ECO:0007669"/>
    <property type="project" value="InterPro"/>
</dbReference>
<sequence>MPTKHPWKTIADWGELYGGIVYVNVLGQPLVFLNSPNTAYDMLDKKSLKRFSEEFRAMRRLFHLYMGTRSSIEQFVPIEEYEIKSFLKRVLNNPNDFGGAIRRSIGAIILKVTYSYEPKEYDDPLVELIDRAMKQVSILTTPNTFLVDVLPILKHIPAWFPGARFKRIASEWAKCASDTQGGTDTPASSVTTFFLTMMLYPEAQTKAQAEIDAMIGNDRLPSLADRDQLPYVDALVKEVFRWHPVGPFGKLSFRPATVC</sequence>
<dbReference type="PRINTS" id="PR00463">
    <property type="entry name" value="EP450I"/>
</dbReference>
<evidence type="ECO:0000256" key="1">
    <source>
        <dbReference type="ARBA" id="ARBA00001971"/>
    </source>
</evidence>
<evidence type="ECO:0000313" key="9">
    <source>
        <dbReference type="EMBL" id="KZT28782.1"/>
    </source>
</evidence>
<proteinExistence type="inferred from homology"/>
<keyword evidence="7" id="KW-0408">Iron</keyword>
<organism evidence="9 10">
    <name type="scientific">Neolentinus lepideus HHB14362 ss-1</name>
    <dbReference type="NCBI Taxonomy" id="1314782"/>
    <lineage>
        <taxon>Eukaryota</taxon>
        <taxon>Fungi</taxon>
        <taxon>Dikarya</taxon>
        <taxon>Basidiomycota</taxon>
        <taxon>Agaricomycotina</taxon>
        <taxon>Agaricomycetes</taxon>
        <taxon>Gloeophyllales</taxon>
        <taxon>Gloeophyllaceae</taxon>
        <taxon>Neolentinus</taxon>
    </lineage>
</organism>
<dbReference type="Proteomes" id="UP000076761">
    <property type="component" value="Unassembled WGS sequence"/>
</dbReference>
<evidence type="ECO:0000256" key="3">
    <source>
        <dbReference type="ARBA" id="ARBA00010617"/>
    </source>
</evidence>
<keyword evidence="10" id="KW-1185">Reference proteome</keyword>
<dbReference type="GO" id="GO:0020037">
    <property type="term" value="F:heme binding"/>
    <property type="evidence" value="ECO:0007669"/>
    <property type="project" value="InterPro"/>
</dbReference>
<evidence type="ECO:0000256" key="7">
    <source>
        <dbReference type="ARBA" id="ARBA00023004"/>
    </source>
</evidence>
<comment type="cofactor">
    <cofactor evidence="1">
        <name>heme</name>
        <dbReference type="ChEBI" id="CHEBI:30413"/>
    </cofactor>
</comment>
<dbReference type="InParanoid" id="A0A165UW21"/>
<accession>A0A165UW21</accession>
<reference evidence="9 10" key="1">
    <citation type="journal article" date="2016" name="Mol. Biol. Evol.">
        <title>Comparative Genomics of Early-Diverging Mushroom-Forming Fungi Provides Insights into the Origins of Lignocellulose Decay Capabilities.</title>
        <authorList>
            <person name="Nagy L.G."/>
            <person name="Riley R."/>
            <person name="Tritt A."/>
            <person name="Adam C."/>
            <person name="Daum C."/>
            <person name="Floudas D."/>
            <person name="Sun H."/>
            <person name="Yadav J.S."/>
            <person name="Pangilinan J."/>
            <person name="Larsson K.H."/>
            <person name="Matsuura K."/>
            <person name="Barry K."/>
            <person name="Labutti K."/>
            <person name="Kuo R."/>
            <person name="Ohm R.A."/>
            <person name="Bhattacharya S.S."/>
            <person name="Shirouzu T."/>
            <person name="Yoshinaga Y."/>
            <person name="Martin F.M."/>
            <person name="Grigoriev I.V."/>
            <person name="Hibbett D.S."/>
        </authorList>
    </citation>
    <scope>NUCLEOTIDE SEQUENCE [LARGE SCALE GENOMIC DNA]</scope>
    <source>
        <strain evidence="9 10">HHB14362 ss-1</strain>
    </source>
</reference>
<keyword evidence="8" id="KW-0503">Monooxygenase</keyword>
<dbReference type="GO" id="GO:0004497">
    <property type="term" value="F:monooxygenase activity"/>
    <property type="evidence" value="ECO:0007669"/>
    <property type="project" value="UniProtKB-KW"/>
</dbReference>
<dbReference type="STRING" id="1314782.A0A165UW21"/>